<protein>
    <recommendedName>
        <fullName evidence="4">DUF4386 family protein</fullName>
    </recommendedName>
</protein>
<feature type="transmembrane region" description="Helical" evidence="1">
    <location>
        <begin position="203"/>
        <end position="222"/>
    </location>
</feature>
<gene>
    <name evidence="2" type="ORF">FH969_03795</name>
</gene>
<feature type="transmembrane region" description="Helical" evidence="1">
    <location>
        <begin position="155"/>
        <end position="172"/>
    </location>
</feature>
<dbReference type="EMBL" id="VENP01000008">
    <property type="protein sequence ID" value="TNU76365.1"/>
    <property type="molecule type" value="Genomic_DNA"/>
</dbReference>
<feature type="transmembrane region" description="Helical" evidence="1">
    <location>
        <begin position="179"/>
        <end position="197"/>
    </location>
</feature>
<proteinExistence type="predicted"/>
<feature type="transmembrane region" description="Helical" evidence="1">
    <location>
        <begin position="101"/>
        <end position="120"/>
    </location>
</feature>
<evidence type="ECO:0000313" key="2">
    <source>
        <dbReference type="EMBL" id="TNU76365.1"/>
    </source>
</evidence>
<evidence type="ECO:0000313" key="3">
    <source>
        <dbReference type="Proteomes" id="UP000313849"/>
    </source>
</evidence>
<keyword evidence="1" id="KW-1133">Transmembrane helix</keyword>
<dbReference type="RefSeq" id="WP_108719764.1">
    <property type="nucleotide sequence ID" value="NZ_VENP01000008.1"/>
</dbReference>
<name>A0A5C5BF61_9MICO</name>
<sequence length="225" mass="23190">MTTALSQQNTARPELARPSRAWAWTGVAAGVLGIATIQASMATSVDWEATAGDAEAMLADAASKQGAFFVFHTFAVLTLLVIPVFAAGLKRRLDQQAPAGALHGAVAATGLVLTAAALLLGSGLDTQFAFGLAEPELYVPESAAFYTDWTATIPWLWVGAGLSAIALALASLRHGAAPRWLGVTSLVLGVITVVAGASPLQYMAGFTGPVWLLVASLGFALGDRR</sequence>
<organism evidence="2 3">
    <name type="scientific">Miniimonas arenae</name>
    <dbReference type="NCBI Taxonomy" id="676201"/>
    <lineage>
        <taxon>Bacteria</taxon>
        <taxon>Bacillati</taxon>
        <taxon>Actinomycetota</taxon>
        <taxon>Actinomycetes</taxon>
        <taxon>Micrococcales</taxon>
        <taxon>Beutenbergiaceae</taxon>
        <taxon>Miniimonas</taxon>
    </lineage>
</organism>
<feature type="transmembrane region" description="Helical" evidence="1">
    <location>
        <begin position="67"/>
        <end position="89"/>
    </location>
</feature>
<keyword evidence="1" id="KW-0812">Transmembrane</keyword>
<reference evidence="2 3" key="1">
    <citation type="submission" date="2019-06" db="EMBL/GenBank/DDBJ databases">
        <title>Draft genome sequence of Miniimonas arenae KCTC 19750T isolated from sea sand.</title>
        <authorList>
            <person name="Park S.-J."/>
        </authorList>
    </citation>
    <scope>NUCLEOTIDE SEQUENCE [LARGE SCALE GENOMIC DNA]</scope>
    <source>
        <strain evidence="2 3">KCTC 19750</strain>
    </source>
</reference>
<dbReference type="AlphaFoldDB" id="A0A5C5BF61"/>
<evidence type="ECO:0008006" key="4">
    <source>
        <dbReference type="Google" id="ProtNLM"/>
    </source>
</evidence>
<keyword evidence="1" id="KW-0472">Membrane</keyword>
<accession>A0A5C5BF61</accession>
<comment type="caution">
    <text evidence="2">The sequence shown here is derived from an EMBL/GenBank/DDBJ whole genome shotgun (WGS) entry which is preliminary data.</text>
</comment>
<dbReference type="OrthoDB" id="3780129at2"/>
<evidence type="ECO:0000256" key="1">
    <source>
        <dbReference type="SAM" id="Phobius"/>
    </source>
</evidence>
<dbReference type="Proteomes" id="UP000313849">
    <property type="component" value="Unassembled WGS sequence"/>
</dbReference>
<feature type="transmembrane region" description="Helical" evidence="1">
    <location>
        <begin position="21"/>
        <end position="41"/>
    </location>
</feature>
<keyword evidence="3" id="KW-1185">Reference proteome</keyword>